<evidence type="ECO:0000256" key="1">
    <source>
        <dbReference type="ARBA" id="ARBA00001966"/>
    </source>
</evidence>
<proteinExistence type="predicted"/>
<evidence type="ECO:0000256" key="4">
    <source>
        <dbReference type="ARBA" id="ARBA00023004"/>
    </source>
</evidence>
<dbReference type="PANTHER" id="PTHR43409">
    <property type="entry name" value="ANAEROBIC MAGNESIUM-PROTOPORPHYRIN IX MONOMETHYL ESTER CYCLASE-RELATED"/>
    <property type="match status" value="1"/>
</dbReference>
<sequence>MDCGKYDDPKQMSDTFWFEQGPIRPPSEAGSLLLRFTRNCPWNKCTFCPVYKGQKFSRRSLGEIRRDIDTVHKIIEKLHLISHSMGEGGRLTRPVLNAVLTSNRYGNIFRHVAVWYFSGKGTVFIQDANSLMLPSEELVQALVYLKAQVPGVRRITSYARSSTIARKNLDELQEIREAGLDRIHIGLESGSDRVLQFVKKGTTAAQHIEAGRKVIQAGMTLSEYIMPGLGGRELSRDHALETARVLNAIDPHFIRLRSLRIPPRTPLYQDKVAGRFTPLPDDDTVREIRLLIESLEGIQSKLTSDHIMNLLGDVQGTFPQDKGSMLSVIDRYLDLPYEDRLLYRLGRRGGALQSVDDLWDPSLRARLEKARRDLEAESGADLEQIITELGDQYI</sequence>
<organism evidence="7 8">
    <name type="scientific">Desulforhabdus amnigena</name>
    <dbReference type="NCBI Taxonomy" id="40218"/>
    <lineage>
        <taxon>Bacteria</taxon>
        <taxon>Pseudomonadati</taxon>
        <taxon>Thermodesulfobacteriota</taxon>
        <taxon>Syntrophobacteria</taxon>
        <taxon>Syntrophobacterales</taxon>
        <taxon>Syntrophobacteraceae</taxon>
        <taxon>Desulforhabdus</taxon>
    </lineage>
</organism>
<dbReference type="SFLD" id="SFLDG01095">
    <property type="entry name" value="Uncharacterised_Radical_SAM_Su"/>
    <property type="match status" value="1"/>
</dbReference>
<dbReference type="InterPro" id="IPR006638">
    <property type="entry name" value="Elp3/MiaA/NifB-like_rSAM"/>
</dbReference>
<dbReference type="CDD" id="cd01335">
    <property type="entry name" value="Radical_SAM"/>
    <property type="match status" value="1"/>
</dbReference>
<dbReference type="SFLD" id="SFLDS00029">
    <property type="entry name" value="Radical_SAM"/>
    <property type="match status" value="1"/>
</dbReference>
<dbReference type="PANTHER" id="PTHR43409:SF4">
    <property type="entry name" value="RADICAL SAM SUPERFAMILY PROTEIN"/>
    <property type="match status" value="1"/>
</dbReference>
<dbReference type="InterPro" id="IPR007197">
    <property type="entry name" value="rSAM"/>
</dbReference>
<reference evidence="7" key="1">
    <citation type="submission" date="2022-12" db="EMBL/GenBank/DDBJ databases">
        <title>Reference genome sequencing for broad-spectrum identification of bacterial and archaeal isolates by mass spectrometry.</title>
        <authorList>
            <person name="Sekiguchi Y."/>
            <person name="Tourlousse D.M."/>
        </authorList>
    </citation>
    <scope>NUCLEOTIDE SEQUENCE</scope>
    <source>
        <strain evidence="7">ASRB1</strain>
    </source>
</reference>
<dbReference type="Proteomes" id="UP001144372">
    <property type="component" value="Unassembled WGS sequence"/>
</dbReference>
<name>A0A9W6CWV9_9BACT</name>
<keyword evidence="8" id="KW-1185">Reference proteome</keyword>
<dbReference type="Gene3D" id="3.80.30.20">
    <property type="entry name" value="tm_1862 like domain"/>
    <property type="match status" value="1"/>
</dbReference>
<dbReference type="GO" id="GO:0051536">
    <property type="term" value="F:iron-sulfur cluster binding"/>
    <property type="evidence" value="ECO:0007669"/>
    <property type="project" value="UniProtKB-KW"/>
</dbReference>
<comment type="cofactor">
    <cofactor evidence="1">
        <name>[4Fe-4S] cluster</name>
        <dbReference type="ChEBI" id="CHEBI:49883"/>
    </cofactor>
</comment>
<dbReference type="SFLD" id="SFLDG01082">
    <property type="entry name" value="B12-binding_domain_containing"/>
    <property type="match status" value="1"/>
</dbReference>
<keyword evidence="2" id="KW-0949">S-adenosyl-L-methionine</keyword>
<dbReference type="RefSeq" id="WP_281793334.1">
    <property type="nucleotide sequence ID" value="NZ_BSDR01000001.1"/>
</dbReference>
<gene>
    <name evidence="7" type="ORF">DAMNIGENAA_14970</name>
</gene>
<dbReference type="AlphaFoldDB" id="A0A9W6CWV9"/>
<dbReference type="Pfam" id="PF04055">
    <property type="entry name" value="Radical_SAM"/>
    <property type="match status" value="1"/>
</dbReference>
<dbReference type="InterPro" id="IPR051198">
    <property type="entry name" value="BchE-like"/>
</dbReference>
<dbReference type="GO" id="GO:0003824">
    <property type="term" value="F:catalytic activity"/>
    <property type="evidence" value="ECO:0007669"/>
    <property type="project" value="InterPro"/>
</dbReference>
<evidence type="ECO:0000313" key="7">
    <source>
        <dbReference type="EMBL" id="GLI34064.1"/>
    </source>
</evidence>
<dbReference type="PROSITE" id="PS51918">
    <property type="entry name" value="RADICAL_SAM"/>
    <property type="match status" value="1"/>
</dbReference>
<feature type="domain" description="Radical SAM core" evidence="6">
    <location>
        <begin position="26"/>
        <end position="296"/>
    </location>
</feature>
<protein>
    <submittedName>
        <fullName evidence="7">Radical SAM protein</fullName>
    </submittedName>
</protein>
<keyword evidence="5" id="KW-0411">Iron-sulfur</keyword>
<keyword evidence="4" id="KW-0408">Iron</keyword>
<dbReference type="SMART" id="SM00729">
    <property type="entry name" value="Elp3"/>
    <property type="match status" value="1"/>
</dbReference>
<evidence type="ECO:0000256" key="2">
    <source>
        <dbReference type="ARBA" id="ARBA00022691"/>
    </source>
</evidence>
<dbReference type="EMBL" id="BSDR01000001">
    <property type="protein sequence ID" value="GLI34064.1"/>
    <property type="molecule type" value="Genomic_DNA"/>
</dbReference>
<dbReference type="InterPro" id="IPR023404">
    <property type="entry name" value="rSAM_horseshoe"/>
</dbReference>
<evidence type="ECO:0000256" key="5">
    <source>
        <dbReference type="ARBA" id="ARBA00023014"/>
    </source>
</evidence>
<keyword evidence="3" id="KW-0479">Metal-binding</keyword>
<dbReference type="GO" id="GO:0046872">
    <property type="term" value="F:metal ion binding"/>
    <property type="evidence" value="ECO:0007669"/>
    <property type="project" value="UniProtKB-KW"/>
</dbReference>
<evidence type="ECO:0000259" key="6">
    <source>
        <dbReference type="PROSITE" id="PS51918"/>
    </source>
</evidence>
<dbReference type="SUPFAM" id="SSF102114">
    <property type="entry name" value="Radical SAM enzymes"/>
    <property type="match status" value="1"/>
</dbReference>
<dbReference type="InterPro" id="IPR058240">
    <property type="entry name" value="rSAM_sf"/>
</dbReference>
<evidence type="ECO:0000313" key="8">
    <source>
        <dbReference type="Proteomes" id="UP001144372"/>
    </source>
</evidence>
<accession>A0A9W6CWV9</accession>
<evidence type="ECO:0000256" key="3">
    <source>
        <dbReference type="ARBA" id="ARBA00022723"/>
    </source>
</evidence>
<comment type="caution">
    <text evidence="7">The sequence shown here is derived from an EMBL/GenBank/DDBJ whole genome shotgun (WGS) entry which is preliminary data.</text>
</comment>